<dbReference type="InterPro" id="IPR000253">
    <property type="entry name" value="FHA_dom"/>
</dbReference>
<dbReference type="GO" id="GO:0000981">
    <property type="term" value="F:DNA-binding transcription factor activity, RNA polymerase II-specific"/>
    <property type="evidence" value="ECO:0007669"/>
    <property type="project" value="TreeGrafter"/>
</dbReference>
<name>A0A182YI13_ANOST</name>
<dbReference type="InterPro" id="IPR008984">
    <property type="entry name" value="SMAD_FHA_dom_sf"/>
</dbReference>
<dbReference type="Gene3D" id="2.60.200.20">
    <property type="match status" value="1"/>
</dbReference>
<dbReference type="PROSITE" id="PS50006">
    <property type="entry name" value="FHA_DOMAIN"/>
    <property type="match status" value="1"/>
</dbReference>
<evidence type="ECO:0000313" key="7">
    <source>
        <dbReference type="Proteomes" id="UP000076408"/>
    </source>
</evidence>
<evidence type="ECO:0000313" key="6">
    <source>
        <dbReference type="EnsemblMetazoa" id="ASTEI08099-PA"/>
    </source>
</evidence>
<keyword evidence="4" id="KW-0539">Nucleus</keyword>
<protein>
    <submittedName>
        <fullName evidence="6">FHA domain-containing protein</fullName>
    </submittedName>
</protein>
<dbReference type="SUPFAM" id="SSF49879">
    <property type="entry name" value="SMAD/FHA domain"/>
    <property type="match status" value="1"/>
</dbReference>
<organism evidence="6 7">
    <name type="scientific">Anopheles stephensi</name>
    <name type="common">Indo-Pakistan malaria mosquito</name>
    <dbReference type="NCBI Taxonomy" id="30069"/>
    <lineage>
        <taxon>Eukaryota</taxon>
        <taxon>Metazoa</taxon>
        <taxon>Ecdysozoa</taxon>
        <taxon>Arthropoda</taxon>
        <taxon>Hexapoda</taxon>
        <taxon>Insecta</taxon>
        <taxon>Pterygota</taxon>
        <taxon>Neoptera</taxon>
        <taxon>Endopterygota</taxon>
        <taxon>Diptera</taxon>
        <taxon>Nematocera</taxon>
        <taxon>Culicoidea</taxon>
        <taxon>Culicidae</taxon>
        <taxon>Anophelinae</taxon>
        <taxon>Anopheles</taxon>
    </lineage>
</organism>
<dbReference type="GO" id="GO:0000978">
    <property type="term" value="F:RNA polymerase II cis-regulatory region sequence-specific DNA binding"/>
    <property type="evidence" value="ECO:0007669"/>
    <property type="project" value="TreeGrafter"/>
</dbReference>
<dbReference type="EnsemblMetazoa" id="ASTEI08099-RA">
    <property type="protein sequence ID" value="ASTEI08099-PA"/>
    <property type="gene ID" value="ASTEI08099"/>
</dbReference>
<dbReference type="GO" id="GO:0005634">
    <property type="term" value="C:nucleus"/>
    <property type="evidence" value="ECO:0007669"/>
    <property type="project" value="UniProtKB-SubCell"/>
</dbReference>
<evidence type="ECO:0000256" key="2">
    <source>
        <dbReference type="ARBA" id="ARBA00023015"/>
    </source>
</evidence>
<sequence>MRLFVDLPIVEQQFTISAFYPGLIAQLTSVDYVMLLNDKTTKVGRTISSAKSVGFPAGSNTRISRKHFSLKYDSDGNFTLLCLSKNGIVIDETFCRKRDQPYILPQQ</sequence>
<keyword evidence="2" id="KW-0805">Transcription regulation</keyword>
<dbReference type="PANTHER" id="PTHR45881">
    <property type="entry name" value="CHECKPOINT SUPPRESSOR 1-LIKE, ISOFORM A-RELATED"/>
    <property type="match status" value="1"/>
</dbReference>
<reference evidence="7" key="1">
    <citation type="journal article" date="2014" name="Genome Biol.">
        <title>Genome analysis of a major urban malaria vector mosquito, Anopheles stephensi.</title>
        <authorList>
            <person name="Jiang X."/>
            <person name="Peery A."/>
            <person name="Hall A.B."/>
            <person name="Sharma A."/>
            <person name="Chen X.G."/>
            <person name="Waterhouse R.M."/>
            <person name="Komissarov A."/>
            <person name="Riehle M.M."/>
            <person name="Shouche Y."/>
            <person name="Sharakhova M.V."/>
            <person name="Lawson D."/>
            <person name="Pakpour N."/>
            <person name="Arensburger P."/>
            <person name="Davidson V.L."/>
            <person name="Eiglmeier K."/>
            <person name="Emrich S."/>
            <person name="George P."/>
            <person name="Kennedy R.C."/>
            <person name="Mane S.P."/>
            <person name="Maslen G."/>
            <person name="Oringanje C."/>
            <person name="Qi Y."/>
            <person name="Settlage R."/>
            <person name="Tojo M."/>
            <person name="Tubio J.M."/>
            <person name="Unger M.F."/>
            <person name="Wang B."/>
            <person name="Vernick K.D."/>
            <person name="Ribeiro J.M."/>
            <person name="James A.A."/>
            <person name="Michel K."/>
            <person name="Riehle M.A."/>
            <person name="Luckhart S."/>
            <person name="Sharakhov I.V."/>
            <person name="Tu Z."/>
        </authorList>
    </citation>
    <scope>NUCLEOTIDE SEQUENCE [LARGE SCALE GENOMIC DNA]</scope>
    <source>
        <strain evidence="7">Indian</strain>
    </source>
</reference>
<dbReference type="Proteomes" id="UP000076408">
    <property type="component" value="Unassembled WGS sequence"/>
</dbReference>
<dbReference type="AlphaFoldDB" id="A0A182YI13"/>
<dbReference type="VEuPathDB" id="VectorBase:ASTE003581"/>
<reference evidence="6" key="2">
    <citation type="submission" date="2020-05" db="UniProtKB">
        <authorList>
            <consortium name="EnsemblMetazoa"/>
        </authorList>
    </citation>
    <scope>IDENTIFICATION</scope>
    <source>
        <strain evidence="6">Indian</strain>
    </source>
</reference>
<accession>A0A182YI13</accession>
<feature type="domain" description="FHA" evidence="5">
    <location>
        <begin position="41"/>
        <end position="95"/>
    </location>
</feature>
<comment type="subcellular location">
    <subcellularLocation>
        <location evidence="1">Nucleus</location>
    </subcellularLocation>
</comment>
<dbReference type="Pfam" id="PF00498">
    <property type="entry name" value="FHA"/>
    <property type="match status" value="1"/>
</dbReference>
<evidence type="ECO:0000256" key="4">
    <source>
        <dbReference type="ARBA" id="ARBA00023242"/>
    </source>
</evidence>
<evidence type="ECO:0000256" key="1">
    <source>
        <dbReference type="ARBA" id="ARBA00004123"/>
    </source>
</evidence>
<evidence type="ECO:0000256" key="3">
    <source>
        <dbReference type="ARBA" id="ARBA00023163"/>
    </source>
</evidence>
<proteinExistence type="predicted"/>
<dbReference type="PANTHER" id="PTHR45881:SF7">
    <property type="entry name" value="CHECKPOINT SUPPRESSOR 1-LIKE, ISOFORM A-RELATED"/>
    <property type="match status" value="1"/>
</dbReference>
<keyword evidence="3" id="KW-0804">Transcription</keyword>
<keyword evidence="7" id="KW-1185">Reference proteome</keyword>
<evidence type="ECO:0000259" key="5">
    <source>
        <dbReference type="PROSITE" id="PS50006"/>
    </source>
</evidence>
<dbReference type="VEuPathDB" id="VectorBase:ASTEI08099"/>
<dbReference type="STRING" id="30069.A0A182YI13"/>